<dbReference type="InterPro" id="IPR050389">
    <property type="entry name" value="LysR-type_TF"/>
</dbReference>
<dbReference type="Gene3D" id="3.40.190.10">
    <property type="entry name" value="Periplasmic binding protein-like II"/>
    <property type="match status" value="2"/>
</dbReference>
<keyword evidence="3" id="KW-0238">DNA-binding</keyword>
<evidence type="ECO:0000313" key="7">
    <source>
        <dbReference type="Proteomes" id="UP001324185"/>
    </source>
</evidence>
<dbReference type="InterPro" id="IPR036390">
    <property type="entry name" value="WH_DNA-bd_sf"/>
</dbReference>
<dbReference type="RefSeq" id="WP_018624496.1">
    <property type="nucleotide sequence ID" value="NZ_CP140158.1"/>
</dbReference>
<evidence type="ECO:0000256" key="1">
    <source>
        <dbReference type="ARBA" id="ARBA00009437"/>
    </source>
</evidence>
<name>A0ABZ0X777_9GAMM</name>
<evidence type="ECO:0000256" key="3">
    <source>
        <dbReference type="ARBA" id="ARBA00023125"/>
    </source>
</evidence>
<organism evidence="6 7">
    <name type="scientific">Kangiella aquimarina</name>
    <dbReference type="NCBI Taxonomy" id="261965"/>
    <lineage>
        <taxon>Bacteria</taxon>
        <taxon>Pseudomonadati</taxon>
        <taxon>Pseudomonadota</taxon>
        <taxon>Gammaproteobacteria</taxon>
        <taxon>Kangiellales</taxon>
        <taxon>Kangiellaceae</taxon>
        <taxon>Kangiella</taxon>
    </lineage>
</organism>
<evidence type="ECO:0000256" key="2">
    <source>
        <dbReference type="ARBA" id="ARBA00023015"/>
    </source>
</evidence>
<gene>
    <name evidence="6" type="ORF">SR900_06065</name>
</gene>
<dbReference type="SUPFAM" id="SSF46785">
    <property type="entry name" value="Winged helix' DNA-binding domain"/>
    <property type="match status" value="1"/>
</dbReference>
<dbReference type="CDD" id="cd08417">
    <property type="entry name" value="PBP2_Nitroaromatics_like"/>
    <property type="match status" value="1"/>
</dbReference>
<dbReference type="Proteomes" id="UP001324185">
    <property type="component" value="Chromosome"/>
</dbReference>
<reference evidence="6 7" key="1">
    <citation type="submission" date="2023-11" db="EMBL/GenBank/DDBJ databases">
        <title>MicrobeMod: A computational toolkit for identifying prokaryotic methylation and restriction-modification with nanopore sequencing.</title>
        <authorList>
            <person name="Crits-Christoph A."/>
            <person name="Kang S.C."/>
            <person name="Lee H."/>
            <person name="Ostrov N."/>
        </authorList>
    </citation>
    <scope>NUCLEOTIDE SEQUENCE [LARGE SCALE GENOMIC DNA]</scope>
    <source>
        <strain evidence="6 7">DSMZ 16071</strain>
    </source>
</reference>
<dbReference type="InterPro" id="IPR005119">
    <property type="entry name" value="LysR_subst-bd"/>
</dbReference>
<dbReference type="Pfam" id="PF03466">
    <property type="entry name" value="LysR_substrate"/>
    <property type="match status" value="1"/>
</dbReference>
<sequence length="319" mass="36921">MQTENIRSMDMNLLVLLDVLLEEKHISNAADRLHMSQPAVSRSLQRLREMLADPLLVRVGNGYQLTDKAAELQPKLKSWLADFMCMIQPEKFEPTNAKGEISIMSMDLEMSLFMPNLWQDLQAQAPNVALRSFNIRPDGISLLEQGDIDFLVSEEDKSLESTKYHNFHLIQHDFVLVMSKSHHLAKQKTIGLEEYLQQRHGLVTVTGKGKPFIDRTLEKQGYSRKIALYVPTFHLALDICSRTDLMFSMPRLVAEKEGDRYGVVMKEMPLKLPKLDIYLYWHERQHQTALHKWFRTLMRESFEQTRKGISAHSVVSPSR</sequence>
<dbReference type="SUPFAM" id="SSF53850">
    <property type="entry name" value="Periplasmic binding protein-like II"/>
    <property type="match status" value="1"/>
</dbReference>
<dbReference type="InterPro" id="IPR000847">
    <property type="entry name" value="LysR_HTH_N"/>
</dbReference>
<evidence type="ECO:0000256" key="4">
    <source>
        <dbReference type="ARBA" id="ARBA00023163"/>
    </source>
</evidence>
<proteinExistence type="inferred from homology"/>
<dbReference type="PRINTS" id="PR00039">
    <property type="entry name" value="HTHLYSR"/>
</dbReference>
<dbReference type="Gene3D" id="1.10.10.10">
    <property type="entry name" value="Winged helix-like DNA-binding domain superfamily/Winged helix DNA-binding domain"/>
    <property type="match status" value="1"/>
</dbReference>
<keyword evidence="7" id="KW-1185">Reference proteome</keyword>
<dbReference type="InterPro" id="IPR036388">
    <property type="entry name" value="WH-like_DNA-bd_sf"/>
</dbReference>
<comment type="similarity">
    <text evidence="1">Belongs to the LysR transcriptional regulatory family.</text>
</comment>
<protein>
    <submittedName>
        <fullName evidence="6">LysR family transcriptional regulator</fullName>
    </submittedName>
</protein>
<dbReference type="InterPro" id="IPR037402">
    <property type="entry name" value="YidZ_PBP2"/>
</dbReference>
<evidence type="ECO:0000259" key="5">
    <source>
        <dbReference type="PROSITE" id="PS50931"/>
    </source>
</evidence>
<dbReference type="Pfam" id="PF00126">
    <property type="entry name" value="HTH_1"/>
    <property type="match status" value="1"/>
</dbReference>
<dbReference type="PANTHER" id="PTHR30118">
    <property type="entry name" value="HTH-TYPE TRANSCRIPTIONAL REGULATOR LEUO-RELATED"/>
    <property type="match status" value="1"/>
</dbReference>
<accession>A0ABZ0X777</accession>
<keyword evidence="2" id="KW-0805">Transcription regulation</keyword>
<dbReference type="PROSITE" id="PS50931">
    <property type="entry name" value="HTH_LYSR"/>
    <property type="match status" value="1"/>
</dbReference>
<feature type="domain" description="HTH lysR-type" evidence="5">
    <location>
        <begin position="9"/>
        <end position="66"/>
    </location>
</feature>
<dbReference type="PANTHER" id="PTHR30118:SF15">
    <property type="entry name" value="TRANSCRIPTIONAL REGULATORY PROTEIN"/>
    <property type="match status" value="1"/>
</dbReference>
<keyword evidence="4" id="KW-0804">Transcription</keyword>
<evidence type="ECO:0000313" key="6">
    <source>
        <dbReference type="EMBL" id="WQG86453.1"/>
    </source>
</evidence>
<dbReference type="EMBL" id="CP140158">
    <property type="protein sequence ID" value="WQG86453.1"/>
    <property type="molecule type" value="Genomic_DNA"/>
</dbReference>